<dbReference type="SUPFAM" id="SSF49785">
    <property type="entry name" value="Galactose-binding domain-like"/>
    <property type="match status" value="1"/>
</dbReference>
<feature type="domain" description="CBM6" evidence="2">
    <location>
        <begin position="812"/>
        <end position="933"/>
    </location>
</feature>
<reference evidence="3 4" key="1">
    <citation type="submission" date="2018-07" db="EMBL/GenBank/DDBJ databases">
        <title>Genomic Encyclopedia of Type Strains, Phase IV (KMG-IV): sequencing the most valuable type-strain genomes for metagenomic binning, comparative biology and taxonomic classification.</title>
        <authorList>
            <person name="Goeker M."/>
        </authorList>
    </citation>
    <scope>NUCLEOTIDE SEQUENCE [LARGE SCALE GENOMIC DNA]</scope>
    <source>
        <strain evidence="3 4">DSM 4134</strain>
    </source>
</reference>
<dbReference type="InterPro" id="IPR003961">
    <property type="entry name" value="FN3_dom"/>
</dbReference>
<dbReference type="SUPFAM" id="SSF69318">
    <property type="entry name" value="Integrin alpha N-terminal domain"/>
    <property type="match status" value="1"/>
</dbReference>
<dbReference type="InterPro" id="IPR028994">
    <property type="entry name" value="Integrin_alpha_N"/>
</dbReference>
<keyword evidence="4" id="KW-1185">Reference proteome</keyword>
<dbReference type="InterPro" id="IPR035992">
    <property type="entry name" value="Ricin_B-like_lectins"/>
</dbReference>
<dbReference type="OrthoDB" id="9802318at2"/>
<evidence type="ECO:0000259" key="2">
    <source>
        <dbReference type="PROSITE" id="PS51175"/>
    </source>
</evidence>
<dbReference type="InterPro" id="IPR049366">
    <property type="entry name" value="RGL11_C"/>
</dbReference>
<comment type="caution">
    <text evidence="3">The sequence shown here is derived from an EMBL/GenBank/DDBJ whole genome shotgun (WGS) entry which is preliminary data.</text>
</comment>
<dbReference type="PANTHER" id="PTHR43118">
    <property type="entry name" value="RHAMNOGALACTURONAN LYASE (EUROFUNG)"/>
    <property type="match status" value="1"/>
</dbReference>
<dbReference type="CDD" id="cd10318">
    <property type="entry name" value="RGL11"/>
    <property type="match status" value="1"/>
</dbReference>
<dbReference type="PANTHER" id="PTHR43118:SF1">
    <property type="entry name" value="RHAMNOGALACTURONAN LYASE (EUROFUNG)"/>
    <property type="match status" value="1"/>
</dbReference>
<dbReference type="AlphaFoldDB" id="A0A3D9LHL3"/>
<dbReference type="InterPro" id="IPR013783">
    <property type="entry name" value="Ig-like_fold"/>
</dbReference>
<gene>
    <name evidence="3" type="ORF">C7460_10114</name>
</gene>
<dbReference type="Gene3D" id="2.60.120.260">
    <property type="entry name" value="Galactose-binding domain-like"/>
    <property type="match status" value="1"/>
</dbReference>
<dbReference type="PROSITE" id="PS50853">
    <property type="entry name" value="FN3"/>
    <property type="match status" value="1"/>
</dbReference>
<dbReference type="GO" id="GO:0030246">
    <property type="term" value="F:carbohydrate binding"/>
    <property type="evidence" value="ECO:0007669"/>
    <property type="project" value="InterPro"/>
</dbReference>
<dbReference type="SMART" id="SM00060">
    <property type="entry name" value="FN3"/>
    <property type="match status" value="2"/>
</dbReference>
<dbReference type="NCBIfam" id="TIGR04183">
    <property type="entry name" value="Por_Secre_tail"/>
    <property type="match status" value="1"/>
</dbReference>
<dbReference type="PROSITE" id="PS51175">
    <property type="entry name" value="CBM6"/>
    <property type="match status" value="1"/>
</dbReference>
<sequence length="1194" mass="131332">MKNYRVSSINAKSIGLLMGIVLILINHVQAQTDVAHIKRSVVAIKSAEGVYVNWSLKSSDSEEVGFDVYRFTDGGTGVKLNETPILSSTNFFDSTTTTSGNQYAVVPVLNGTEQESSDTVAVLDEQYLNIPLQIPAGGNVLPDGNTYDYRANDASVADLDGDGTYEIILKWDPTRSRDNSQGGYTGKTLIDAYKLDGTLLWRIDLGYNCRSGAHYNQFMVYDVDGDGKAEMYCKTAPGTKDGTGNYLSSGPAANDDDHADYRNNSGYVLEGPEYLTVFNGTDGKELASVNLQPARGNVGDWGDTYGNRVDRFLGAIAYLDGQSPSIVWCRGIYEKTQLAAYDWDGVNLSQKWLFNADDNENSEYAGMGSHNLSVADIDSDGFDEIMYGSCAIDHDGTGLWSKQSEFGKGSADAGHLTDIMPDREGLEKFGIMEGTGNPGAFLLDARTGETLWKTGNKDVGRGVAGDLVPEFYGMECWGGTDGLRSANNQRVGSSPGSVNFVTWWDGDLSRETMSNISVRKYTVAAGGETVIFEATGCVSNNSTKATPALQADILGDWREEIIWRTEDNSALRIYTTTIPSDYRFVRLMEDHVYRLSVAWQNNSYNQPPHTGFYLGSDMFKTAAEIPPSPPTELELTLDTAYVQLNWKANYESDIQGYHIYKSSGSENNFQLLTDTVTGNEFKDYAIELDVEYFYYILSEDTSANTSAASQVVSGIPTDRPDVPDNVNVRAGKSKSLIYWDASSAEMTKGYNVYFTETSGSGYVKLNTELITDTTYLHEGLSESLTYYYIVRAMGFKESLDSEEVFVVPGNYKTIQAETGLVVNGYIENNHVGFEGEGFVNLSSAGYLQLPYIYSEQEGWTYLAIRYANGSGEGRTGKLHINDSSFSYTMESTGQWNNYIYDTLLLNLNAGFQNFLTIESTGNDFGNIDEVIVSSEQVNPEDFDCMGVYLGTAYLDDCGVCVSGSSGFDPCYSDITEGVTYRISLDHSGLCVEGGEEIIQNECAGVVSQNWLFEKGFVGYKIKNSETDLYMGYVGNTVTVSTAGREWRVEQTENGKFRIVKASDLEIGIAIPGKKTDEGVGLSLVPRTNGASAHLFGIEESLALGSDNHIERLVAYPNPFIDQVHISVNYSGDFLPEIEVISMLGQQVVSDQMQPTSGSEFIYDWKPKTEISKGIYLANIRVNDEIIAVYRLLYE</sequence>
<dbReference type="InterPro" id="IPR026444">
    <property type="entry name" value="Secre_tail"/>
</dbReference>
<dbReference type="SUPFAM" id="SSF49265">
    <property type="entry name" value="Fibronectin type III"/>
    <property type="match status" value="1"/>
</dbReference>
<evidence type="ECO:0000313" key="4">
    <source>
        <dbReference type="Proteomes" id="UP000256779"/>
    </source>
</evidence>
<protein>
    <submittedName>
        <fullName evidence="3">Rhamnogalacturonan endolyase</fullName>
    </submittedName>
</protein>
<dbReference type="InterPro" id="IPR034641">
    <property type="entry name" value="RGL11"/>
</dbReference>
<dbReference type="InterPro" id="IPR041624">
    <property type="entry name" value="RGI_lyase"/>
</dbReference>
<accession>A0A3D9LHL3</accession>
<dbReference type="InterPro" id="IPR036116">
    <property type="entry name" value="FN3_sf"/>
</dbReference>
<dbReference type="EMBL" id="QREG01000001">
    <property type="protein sequence ID" value="REE05499.1"/>
    <property type="molecule type" value="Genomic_DNA"/>
</dbReference>
<dbReference type="Pfam" id="PF21348">
    <property type="entry name" value="RGL11_C"/>
    <property type="match status" value="1"/>
</dbReference>
<dbReference type="RefSeq" id="WP_115866025.1">
    <property type="nucleotide sequence ID" value="NZ_QREG01000001.1"/>
</dbReference>
<dbReference type="CDD" id="cd00063">
    <property type="entry name" value="FN3"/>
    <property type="match status" value="1"/>
</dbReference>
<dbReference type="SUPFAM" id="SSF50370">
    <property type="entry name" value="Ricin B-like lectins"/>
    <property type="match status" value="1"/>
</dbReference>
<dbReference type="InterPro" id="IPR008979">
    <property type="entry name" value="Galactose-bd-like_sf"/>
</dbReference>
<dbReference type="Proteomes" id="UP000256779">
    <property type="component" value="Unassembled WGS sequence"/>
</dbReference>
<proteinExistence type="predicted"/>
<keyword evidence="3" id="KW-0456">Lyase</keyword>
<dbReference type="Pfam" id="PF18370">
    <property type="entry name" value="RGI_lyase"/>
    <property type="match status" value="1"/>
</dbReference>
<dbReference type="Gene3D" id="2.60.40.10">
    <property type="entry name" value="Immunoglobulins"/>
    <property type="match status" value="3"/>
</dbReference>
<organism evidence="3 4">
    <name type="scientific">Marinoscillum furvescens DSM 4134</name>
    <dbReference type="NCBI Taxonomy" id="1122208"/>
    <lineage>
        <taxon>Bacteria</taxon>
        <taxon>Pseudomonadati</taxon>
        <taxon>Bacteroidota</taxon>
        <taxon>Cytophagia</taxon>
        <taxon>Cytophagales</taxon>
        <taxon>Reichenbachiellaceae</taxon>
        <taxon>Marinoscillum</taxon>
    </lineage>
</organism>
<name>A0A3D9LHL3_MARFU</name>
<evidence type="ECO:0000259" key="1">
    <source>
        <dbReference type="PROSITE" id="PS50853"/>
    </source>
</evidence>
<feature type="domain" description="Fibronectin type-III" evidence="1">
    <location>
        <begin position="626"/>
        <end position="720"/>
    </location>
</feature>
<dbReference type="CDD" id="cd00161">
    <property type="entry name" value="beta-trefoil_Ricin-like"/>
    <property type="match status" value="1"/>
</dbReference>
<evidence type="ECO:0000313" key="3">
    <source>
        <dbReference type="EMBL" id="REE05499.1"/>
    </source>
</evidence>
<dbReference type="Gene3D" id="2.80.10.50">
    <property type="match status" value="1"/>
</dbReference>
<dbReference type="GO" id="GO:0016829">
    <property type="term" value="F:lyase activity"/>
    <property type="evidence" value="ECO:0007669"/>
    <property type="project" value="UniProtKB-KW"/>
</dbReference>
<dbReference type="InterPro" id="IPR005084">
    <property type="entry name" value="CBM6"/>
</dbReference>